<dbReference type="Proteomes" id="UP001165060">
    <property type="component" value="Unassembled WGS sequence"/>
</dbReference>
<dbReference type="PANTHER" id="PTHR11669">
    <property type="entry name" value="REPLICATION FACTOR C / DNA POLYMERASE III GAMMA-TAU SUBUNIT"/>
    <property type="match status" value="1"/>
</dbReference>
<organism evidence="2 3">
    <name type="scientific">Tetraparma gracilis</name>
    <dbReference type="NCBI Taxonomy" id="2962635"/>
    <lineage>
        <taxon>Eukaryota</taxon>
        <taxon>Sar</taxon>
        <taxon>Stramenopiles</taxon>
        <taxon>Ochrophyta</taxon>
        <taxon>Bolidophyceae</taxon>
        <taxon>Parmales</taxon>
        <taxon>Triparmaceae</taxon>
        <taxon>Tetraparma</taxon>
    </lineage>
</organism>
<dbReference type="Pfam" id="PF21960">
    <property type="entry name" value="RCF1-5-like_lid"/>
    <property type="match status" value="1"/>
</dbReference>
<proteinExistence type="predicted"/>
<reference evidence="2 3" key="1">
    <citation type="journal article" date="2023" name="Commun. Biol.">
        <title>Genome analysis of Parmales, the sister group of diatoms, reveals the evolutionary specialization of diatoms from phago-mixotrophs to photoautotrophs.</title>
        <authorList>
            <person name="Ban H."/>
            <person name="Sato S."/>
            <person name="Yoshikawa S."/>
            <person name="Yamada K."/>
            <person name="Nakamura Y."/>
            <person name="Ichinomiya M."/>
            <person name="Sato N."/>
            <person name="Blanc-Mathieu R."/>
            <person name="Endo H."/>
            <person name="Kuwata A."/>
            <person name="Ogata H."/>
        </authorList>
    </citation>
    <scope>NUCLEOTIDE SEQUENCE [LARGE SCALE GENOMIC DNA]</scope>
</reference>
<dbReference type="SUPFAM" id="SSF48019">
    <property type="entry name" value="post-AAA+ oligomerization domain-like"/>
    <property type="match status" value="1"/>
</dbReference>
<dbReference type="PANTHER" id="PTHR11669:SF1">
    <property type="entry name" value="REPLICATION FACTOR C SUBUNIT 3"/>
    <property type="match status" value="1"/>
</dbReference>
<name>A0ABQ6MU43_9STRA</name>
<dbReference type="EMBL" id="BRYB01001737">
    <property type="protein sequence ID" value="GMI32416.1"/>
    <property type="molecule type" value="Genomic_DNA"/>
</dbReference>
<dbReference type="InterPro" id="IPR050238">
    <property type="entry name" value="DNA_Rep/Repair_Clamp_Loader"/>
</dbReference>
<dbReference type="Pfam" id="PF22534">
    <property type="entry name" value="RFC_C"/>
    <property type="match status" value="1"/>
</dbReference>
<keyword evidence="3" id="KW-1185">Reference proteome</keyword>
<evidence type="ECO:0000313" key="2">
    <source>
        <dbReference type="EMBL" id="GMI32416.1"/>
    </source>
</evidence>
<sequence>MLWVDQHRPKSLAGLSFHGPLTARLSAMGSSAELPHLLFYGPTGGGKKTRCSALLRAVYGPGVDKLRLDSRSFTTPSKRTLAINLIASAHHIELTPSDAGIYDRLVVNEVIKEMASHQAIGGKRGFKVVVLNDVDRLSKQAQAGLRRTMERYTSSCRLILLCSNQSKVIEPLRSRCLGIRVPAPTVDEISSVLTAVGEKEKIAVPPAFAASLARNSGRNLRRALLMLEAAAVNSAALTAQTQVVKTDWEQYIETLAREITQEQSPAKLLVAREKLYELLINCIPATVILKSLAFHLMQNIDDDLRHEIISAASFYERRLCTGSKEIFHLEAFVAKFMSEYKRYLTNMFL</sequence>
<protein>
    <recommendedName>
        <fullName evidence="4">AAA+ ATPase domain-containing protein</fullName>
    </recommendedName>
</protein>
<dbReference type="InterPro" id="IPR027417">
    <property type="entry name" value="P-loop_NTPase"/>
</dbReference>
<dbReference type="CDD" id="cd00009">
    <property type="entry name" value="AAA"/>
    <property type="match status" value="1"/>
</dbReference>
<dbReference type="Gene3D" id="1.10.8.60">
    <property type="match status" value="1"/>
</dbReference>
<evidence type="ECO:0000313" key="3">
    <source>
        <dbReference type="Proteomes" id="UP001165060"/>
    </source>
</evidence>
<evidence type="ECO:0000256" key="1">
    <source>
        <dbReference type="ARBA" id="ARBA00022705"/>
    </source>
</evidence>
<dbReference type="Gene3D" id="1.20.272.10">
    <property type="match status" value="1"/>
</dbReference>
<keyword evidence="1" id="KW-0235">DNA replication</keyword>
<dbReference type="InterPro" id="IPR008921">
    <property type="entry name" value="DNA_pol3_clamp-load_cplx_C"/>
</dbReference>
<dbReference type="SUPFAM" id="SSF52540">
    <property type="entry name" value="P-loop containing nucleoside triphosphate hydrolases"/>
    <property type="match status" value="1"/>
</dbReference>
<comment type="caution">
    <text evidence="2">The sequence shown here is derived from an EMBL/GenBank/DDBJ whole genome shotgun (WGS) entry which is preliminary data.</text>
</comment>
<dbReference type="Gene3D" id="3.40.50.300">
    <property type="entry name" value="P-loop containing nucleotide triphosphate hydrolases"/>
    <property type="match status" value="1"/>
</dbReference>
<gene>
    <name evidence="2" type="ORF">TeGR_g5198</name>
</gene>
<evidence type="ECO:0008006" key="4">
    <source>
        <dbReference type="Google" id="ProtNLM"/>
    </source>
</evidence>
<accession>A0ABQ6MU43</accession>
<dbReference type="Pfam" id="PF13177">
    <property type="entry name" value="DNA_pol3_delta2"/>
    <property type="match status" value="1"/>
</dbReference>